<keyword evidence="1" id="KW-0175">Coiled coil</keyword>
<gene>
    <name evidence="2" type="ORF">EZS28_042644</name>
</gene>
<sequence>MPDESLVSKQQPENAATSSLLTFSEILPEILNQSSYPYQHELIISSQPSSSSSQQLIQAQHHKQDFQSSNHIKSCLLDILLKLVTTSDDLNPLQVLIPILEELKTNGEIEIKNKARKILTQLIGEGIIISESAKKDQELQIERNQNQKLIEQLKLEQDEKLKEKIRADQLEERIHIIEQEKEKANVEIEKLKAEIQKFNFNVSQDFPISIINPDQTDFEFIDFDDDHRNGNKTQQKKIIKKKDGWSSVSLSQVLENGIFIIEAEFTSTKGGWGGIGIVRDTYDIPANANPIEFPHNKHLALWGGAYCGSGNIYYNEYITEGNIGFRDYQIIKLEFDSEQGNVTFFIEGKQQRVYISGIREKVRFF</sequence>
<comment type="caution">
    <text evidence="2">The sequence shown here is derived from an EMBL/GenBank/DDBJ whole genome shotgun (WGS) entry which is preliminary data.</text>
</comment>
<organism evidence="2 3">
    <name type="scientific">Streblomastix strix</name>
    <dbReference type="NCBI Taxonomy" id="222440"/>
    <lineage>
        <taxon>Eukaryota</taxon>
        <taxon>Metamonada</taxon>
        <taxon>Preaxostyla</taxon>
        <taxon>Oxymonadida</taxon>
        <taxon>Streblomastigidae</taxon>
        <taxon>Streblomastix</taxon>
    </lineage>
</organism>
<dbReference type="InterPro" id="IPR043136">
    <property type="entry name" value="B30.2/SPRY_sf"/>
</dbReference>
<dbReference type="Proteomes" id="UP000324800">
    <property type="component" value="Unassembled WGS sequence"/>
</dbReference>
<evidence type="ECO:0008006" key="4">
    <source>
        <dbReference type="Google" id="ProtNLM"/>
    </source>
</evidence>
<evidence type="ECO:0000313" key="2">
    <source>
        <dbReference type="EMBL" id="KAA6361829.1"/>
    </source>
</evidence>
<proteinExistence type="predicted"/>
<name>A0A5J4TVC0_9EUKA</name>
<dbReference type="AlphaFoldDB" id="A0A5J4TVC0"/>
<accession>A0A5J4TVC0</accession>
<feature type="coiled-coil region" evidence="1">
    <location>
        <begin position="132"/>
        <end position="201"/>
    </location>
</feature>
<reference evidence="2 3" key="1">
    <citation type="submission" date="2019-03" db="EMBL/GenBank/DDBJ databases">
        <title>Single cell metagenomics reveals metabolic interactions within the superorganism composed of flagellate Streblomastix strix and complex community of Bacteroidetes bacteria on its surface.</title>
        <authorList>
            <person name="Treitli S.C."/>
            <person name="Kolisko M."/>
            <person name="Husnik F."/>
            <person name="Keeling P."/>
            <person name="Hampl V."/>
        </authorList>
    </citation>
    <scope>NUCLEOTIDE SEQUENCE [LARGE SCALE GENOMIC DNA]</scope>
    <source>
        <strain evidence="2">ST1C</strain>
    </source>
</reference>
<dbReference type="EMBL" id="SNRW01025007">
    <property type="protein sequence ID" value="KAA6361829.1"/>
    <property type="molecule type" value="Genomic_DNA"/>
</dbReference>
<evidence type="ECO:0000313" key="3">
    <source>
        <dbReference type="Proteomes" id="UP000324800"/>
    </source>
</evidence>
<evidence type="ECO:0000256" key="1">
    <source>
        <dbReference type="SAM" id="Coils"/>
    </source>
</evidence>
<protein>
    <recommendedName>
        <fullName evidence="4">B30.2/SPRY domain-containing protein</fullName>
    </recommendedName>
</protein>
<dbReference type="Gene3D" id="2.60.120.920">
    <property type="match status" value="1"/>
</dbReference>
<feature type="non-terminal residue" evidence="2">
    <location>
        <position position="365"/>
    </location>
</feature>